<dbReference type="Proteomes" id="UP000176944">
    <property type="component" value="Chromosome"/>
</dbReference>
<protein>
    <submittedName>
        <fullName evidence="1">Uncharacterized protein</fullName>
    </submittedName>
</protein>
<name>A0A1D9FZQ8_MOOP1</name>
<sequence length="65" mass="7391">MLVILTDNQVISPDLVCQCCLLADQSGQPRWHQGKLVCGHVLKKLSEKQAQQYECEMGFRLVNMD</sequence>
<dbReference type="AlphaFoldDB" id="A0A1D9FZQ8"/>
<accession>A0A1D9FZQ8</accession>
<proteinExistence type="predicted"/>
<gene>
    <name evidence="1" type="ORF">BJP36_13420</name>
</gene>
<dbReference type="EMBL" id="CP017708">
    <property type="protein sequence ID" value="AOY80765.1"/>
    <property type="molecule type" value="Genomic_DNA"/>
</dbReference>
<organism evidence="1 2">
    <name type="scientific">Moorena producens (strain JHB)</name>
    <dbReference type="NCBI Taxonomy" id="1454205"/>
    <lineage>
        <taxon>Bacteria</taxon>
        <taxon>Bacillati</taxon>
        <taxon>Cyanobacteriota</taxon>
        <taxon>Cyanophyceae</taxon>
        <taxon>Coleofasciculales</taxon>
        <taxon>Coleofasciculaceae</taxon>
        <taxon>Moorena</taxon>
    </lineage>
</organism>
<evidence type="ECO:0000313" key="2">
    <source>
        <dbReference type="Proteomes" id="UP000176944"/>
    </source>
</evidence>
<evidence type="ECO:0000313" key="1">
    <source>
        <dbReference type="EMBL" id="AOY80765.1"/>
    </source>
</evidence>
<reference evidence="2" key="1">
    <citation type="submission" date="2016-10" db="EMBL/GenBank/DDBJ databases">
        <title>Comparative genomics uncovers the prolific and rare metabolic potential of the cyanobacterial genus Moorea.</title>
        <authorList>
            <person name="Leao T."/>
            <person name="Castelao G."/>
            <person name="Korobeynikov A."/>
            <person name="Monroe E.A."/>
            <person name="Podell S."/>
            <person name="Glukhov E."/>
            <person name="Allen E."/>
            <person name="Gerwick W.H."/>
            <person name="Gerwick L."/>
        </authorList>
    </citation>
    <scope>NUCLEOTIDE SEQUENCE [LARGE SCALE GENOMIC DNA]</scope>
    <source>
        <strain evidence="2">JHB</strain>
    </source>
</reference>